<organism evidence="1 2">
    <name type="scientific">Stegodyphus mimosarum</name>
    <name type="common">African social velvet spider</name>
    <dbReference type="NCBI Taxonomy" id="407821"/>
    <lineage>
        <taxon>Eukaryota</taxon>
        <taxon>Metazoa</taxon>
        <taxon>Ecdysozoa</taxon>
        <taxon>Arthropoda</taxon>
        <taxon>Chelicerata</taxon>
        <taxon>Arachnida</taxon>
        <taxon>Araneae</taxon>
        <taxon>Araneomorphae</taxon>
        <taxon>Entelegynae</taxon>
        <taxon>Eresoidea</taxon>
        <taxon>Eresidae</taxon>
        <taxon>Stegodyphus</taxon>
    </lineage>
</organism>
<sequence>MFFSFQMENAIILKEKARRRNRKYQGEEITFQARVDMNRLPQNTRNRPLLAVTESVRQLFEILIQRSTENLRPTDW</sequence>
<name>A0A087UX59_STEMI</name>
<keyword evidence="2" id="KW-1185">Reference proteome</keyword>
<dbReference type="OrthoDB" id="6437298at2759"/>
<feature type="non-terminal residue" evidence="1">
    <location>
        <position position="76"/>
    </location>
</feature>
<dbReference type="Proteomes" id="UP000054359">
    <property type="component" value="Unassembled WGS sequence"/>
</dbReference>
<accession>A0A087UX59</accession>
<dbReference type="AlphaFoldDB" id="A0A087UX59"/>
<gene>
    <name evidence="1" type="ORF">X975_01833</name>
</gene>
<dbReference type="EMBL" id="KK122110">
    <property type="protein sequence ID" value="KFM81948.1"/>
    <property type="molecule type" value="Genomic_DNA"/>
</dbReference>
<proteinExistence type="predicted"/>
<protein>
    <submittedName>
        <fullName evidence="1">Uncharacterized protein</fullName>
    </submittedName>
</protein>
<evidence type="ECO:0000313" key="2">
    <source>
        <dbReference type="Proteomes" id="UP000054359"/>
    </source>
</evidence>
<reference evidence="1 2" key="1">
    <citation type="submission" date="2013-11" db="EMBL/GenBank/DDBJ databases">
        <title>Genome sequencing of Stegodyphus mimosarum.</title>
        <authorList>
            <person name="Bechsgaard J."/>
        </authorList>
    </citation>
    <scope>NUCLEOTIDE SEQUENCE [LARGE SCALE GENOMIC DNA]</scope>
</reference>
<evidence type="ECO:0000313" key="1">
    <source>
        <dbReference type="EMBL" id="KFM81948.1"/>
    </source>
</evidence>